<evidence type="ECO:0000313" key="2">
    <source>
        <dbReference type="Proteomes" id="UP000019149"/>
    </source>
</evidence>
<dbReference type="EMBL" id="APAU02000750">
    <property type="protein sequence ID" value="EUB53857.1"/>
    <property type="molecule type" value="Genomic_DNA"/>
</dbReference>
<dbReference type="RefSeq" id="XP_024345053.1">
    <property type="nucleotide sequence ID" value="XM_024500533.1"/>
</dbReference>
<keyword evidence="2" id="KW-1185">Reference proteome</keyword>
<proteinExistence type="predicted"/>
<evidence type="ECO:0000313" key="1">
    <source>
        <dbReference type="EMBL" id="EUB53857.1"/>
    </source>
</evidence>
<gene>
    <name evidence="1" type="ORF">EGR_11292</name>
</gene>
<organism evidence="1 2">
    <name type="scientific">Echinococcus granulosus</name>
    <name type="common">Hydatid tapeworm</name>
    <dbReference type="NCBI Taxonomy" id="6210"/>
    <lineage>
        <taxon>Eukaryota</taxon>
        <taxon>Metazoa</taxon>
        <taxon>Spiralia</taxon>
        <taxon>Lophotrochozoa</taxon>
        <taxon>Platyhelminthes</taxon>
        <taxon>Cestoda</taxon>
        <taxon>Eucestoda</taxon>
        <taxon>Cyclophyllidea</taxon>
        <taxon>Taeniidae</taxon>
        <taxon>Echinococcus</taxon>
        <taxon>Echinococcus granulosus group</taxon>
    </lineage>
</organism>
<dbReference type="KEGG" id="egl:EGR_11292"/>
<dbReference type="AlphaFoldDB" id="W6U693"/>
<dbReference type="CTD" id="36346999"/>
<reference evidence="1 2" key="1">
    <citation type="journal article" date="2013" name="Nat. Genet.">
        <title>The genome of the hydatid tapeworm Echinococcus granulosus.</title>
        <authorList>
            <person name="Zheng H."/>
            <person name="Zhang W."/>
            <person name="Zhang L."/>
            <person name="Zhang Z."/>
            <person name="Li J."/>
            <person name="Lu G."/>
            <person name="Zhu Y."/>
            <person name="Wang Y."/>
            <person name="Huang Y."/>
            <person name="Liu J."/>
            <person name="Kang H."/>
            <person name="Chen J."/>
            <person name="Wang L."/>
            <person name="Chen A."/>
            <person name="Yu S."/>
            <person name="Gao Z."/>
            <person name="Jin L."/>
            <person name="Gu W."/>
            <person name="Wang Z."/>
            <person name="Zhao L."/>
            <person name="Shi B."/>
            <person name="Wen H."/>
            <person name="Lin R."/>
            <person name="Jones M.K."/>
            <person name="Brejova B."/>
            <person name="Vinar T."/>
            <person name="Zhao G."/>
            <person name="McManus D.P."/>
            <person name="Chen Z."/>
            <person name="Zhou Y."/>
            <person name="Wang S."/>
        </authorList>
    </citation>
    <scope>NUCLEOTIDE SEQUENCE [LARGE SCALE GENOMIC DNA]</scope>
</reference>
<name>W6U693_ECHGR</name>
<accession>W6U693</accession>
<dbReference type="Proteomes" id="UP000019149">
    <property type="component" value="Unassembled WGS sequence"/>
</dbReference>
<dbReference type="GeneID" id="36346999"/>
<comment type="caution">
    <text evidence="1">The sequence shown here is derived from an EMBL/GenBank/DDBJ whole genome shotgun (WGS) entry which is preliminary data.</text>
</comment>
<protein>
    <submittedName>
        <fullName evidence="1">Uncharacterized protein</fullName>
    </submittedName>
</protein>
<dbReference type="OrthoDB" id="10633514at2759"/>
<sequence length="107" mass="12076">MKRPISLCYNSTSINLYSDRGCVSVASANQRTAAPISRLQHTCINCMQCPIFTHVHAPLHADATLSSCKLLCHWRCGWYCGIRGREIATEDIDFLYSSSERSPLFYD</sequence>